<evidence type="ECO:0000256" key="7">
    <source>
        <dbReference type="ARBA" id="ARBA00022833"/>
    </source>
</evidence>
<organism evidence="14 15">
    <name type="scientific">Empedobacter falsenii</name>
    <dbReference type="NCBI Taxonomy" id="343874"/>
    <lineage>
        <taxon>Bacteria</taxon>
        <taxon>Pseudomonadati</taxon>
        <taxon>Bacteroidota</taxon>
        <taxon>Flavobacteriia</taxon>
        <taxon>Flavobacteriales</taxon>
        <taxon>Weeksellaceae</taxon>
        <taxon>Empedobacter</taxon>
    </lineage>
</organism>
<evidence type="ECO:0000256" key="3">
    <source>
        <dbReference type="ARBA" id="ARBA00022670"/>
    </source>
</evidence>
<dbReference type="RefSeq" id="WP_115000402.1">
    <property type="nucleotide sequence ID" value="NZ_UFXS01000001.1"/>
</dbReference>
<evidence type="ECO:0000256" key="5">
    <source>
        <dbReference type="ARBA" id="ARBA00022723"/>
    </source>
</evidence>
<evidence type="ECO:0000256" key="10">
    <source>
        <dbReference type="ARBA" id="ARBA00023136"/>
    </source>
</evidence>
<evidence type="ECO:0000256" key="12">
    <source>
        <dbReference type="SAM" id="Phobius"/>
    </source>
</evidence>
<dbReference type="PANTHER" id="PTHR43221:SF2">
    <property type="entry name" value="PROTEASE HTPX HOMOLOG"/>
    <property type="match status" value="1"/>
</dbReference>
<evidence type="ECO:0000259" key="13">
    <source>
        <dbReference type="Pfam" id="PF01435"/>
    </source>
</evidence>
<dbReference type="Pfam" id="PF01435">
    <property type="entry name" value="Peptidase_M48"/>
    <property type="match status" value="1"/>
</dbReference>
<evidence type="ECO:0000256" key="2">
    <source>
        <dbReference type="ARBA" id="ARBA00022475"/>
    </source>
</evidence>
<keyword evidence="9" id="KW-0482">Metalloprotease</keyword>
<dbReference type="GO" id="GO:0046872">
    <property type="term" value="F:metal ion binding"/>
    <property type="evidence" value="ECO:0007669"/>
    <property type="project" value="UniProtKB-KW"/>
</dbReference>
<evidence type="ECO:0000313" key="14">
    <source>
        <dbReference type="EMBL" id="STD56106.1"/>
    </source>
</evidence>
<keyword evidence="2" id="KW-1003">Cell membrane</keyword>
<dbReference type="GO" id="GO:0004222">
    <property type="term" value="F:metalloendopeptidase activity"/>
    <property type="evidence" value="ECO:0007669"/>
    <property type="project" value="InterPro"/>
</dbReference>
<comment type="cofactor">
    <cofactor evidence="1">
        <name>Zn(2+)</name>
        <dbReference type="ChEBI" id="CHEBI:29105"/>
    </cofactor>
</comment>
<evidence type="ECO:0000256" key="8">
    <source>
        <dbReference type="ARBA" id="ARBA00022989"/>
    </source>
</evidence>
<evidence type="ECO:0000256" key="4">
    <source>
        <dbReference type="ARBA" id="ARBA00022692"/>
    </source>
</evidence>
<dbReference type="GO" id="GO:0006508">
    <property type="term" value="P:proteolysis"/>
    <property type="evidence" value="ECO:0007669"/>
    <property type="project" value="UniProtKB-KW"/>
</dbReference>
<dbReference type="EC" id="3.4.24.-" evidence="14"/>
<keyword evidence="10 12" id="KW-0472">Membrane</keyword>
<feature type="domain" description="Peptidase M48" evidence="13">
    <location>
        <begin position="100"/>
        <end position="364"/>
    </location>
</feature>
<reference evidence="14 15" key="1">
    <citation type="submission" date="2018-06" db="EMBL/GenBank/DDBJ databases">
        <authorList>
            <consortium name="Pathogen Informatics"/>
            <person name="Doyle S."/>
        </authorList>
    </citation>
    <scope>NUCLEOTIDE SEQUENCE [LARGE SCALE GENOMIC DNA]</scope>
    <source>
        <strain evidence="14 15">NCTC13456</strain>
    </source>
</reference>
<keyword evidence="7" id="KW-0862">Zinc</keyword>
<protein>
    <submittedName>
        <fullName evidence="14">Protease HtpX</fullName>
        <ecNumber evidence="14">3.4.24.-</ecNumber>
    </submittedName>
</protein>
<gene>
    <name evidence="14" type="primary">htpX</name>
    <name evidence="14" type="ORF">NCTC13456_02086</name>
</gene>
<feature type="coiled-coil region" evidence="11">
    <location>
        <begin position="500"/>
        <end position="531"/>
    </location>
</feature>
<dbReference type="CDD" id="cd07328">
    <property type="entry name" value="M48_Ste24p_like"/>
    <property type="match status" value="1"/>
</dbReference>
<feature type="transmembrane region" description="Helical" evidence="12">
    <location>
        <begin position="59"/>
        <end position="79"/>
    </location>
</feature>
<keyword evidence="8 12" id="KW-1133">Transmembrane helix</keyword>
<dbReference type="InterPro" id="IPR050083">
    <property type="entry name" value="HtpX_protease"/>
</dbReference>
<accession>A0A376GC80</accession>
<dbReference type="PANTHER" id="PTHR43221">
    <property type="entry name" value="PROTEASE HTPX"/>
    <property type="match status" value="1"/>
</dbReference>
<dbReference type="InterPro" id="IPR001915">
    <property type="entry name" value="Peptidase_M48"/>
</dbReference>
<dbReference type="Proteomes" id="UP000254737">
    <property type="component" value="Unassembled WGS sequence"/>
</dbReference>
<dbReference type="AlphaFoldDB" id="A0A376GC80"/>
<evidence type="ECO:0000256" key="11">
    <source>
        <dbReference type="SAM" id="Coils"/>
    </source>
</evidence>
<evidence type="ECO:0000256" key="1">
    <source>
        <dbReference type="ARBA" id="ARBA00001947"/>
    </source>
</evidence>
<dbReference type="STRING" id="343874.GCA_000805695_00164"/>
<keyword evidence="4 12" id="KW-0812">Transmembrane</keyword>
<evidence type="ECO:0000256" key="6">
    <source>
        <dbReference type="ARBA" id="ARBA00022801"/>
    </source>
</evidence>
<dbReference type="Gene3D" id="3.30.2010.10">
    <property type="entry name" value="Metalloproteases ('zincins'), catalytic domain"/>
    <property type="match status" value="1"/>
</dbReference>
<keyword evidence="5" id="KW-0479">Metal-binding</keyword>
<keyword evidence="11" id="KW-0175">Coiled coil</keyword>
<sequence length="687" mass="79773">MNSFKINVSETYKKAQKKSAVWIALFLITLFFSTILSIIIFIICVCGGIAIVIAKPMWITIFLGLGLLALGGLIVYYNIKFILNIFKKTATNGIEIFETDQPELFKLIKATADKVGTKHPKKVFIIDDVNAYVSYSNNLQSLVFPTRKNLSIGVGLLHGISQNELKGIIAHEFGHFSQKSMTIGSHVGNATKIMEDILYSNQTLKFDVDNLGQINGIVGFISMGAVAYNKMIESILKIIHKKLEFNYLKLSREMEFHADQIATNVVGIETMSKPLLRIELYQFVYQELANFYTSLQDDKKFSTNIYQNMNQLVDFYIDDYELSLENNLAIVGINEFNQNHSLLQFEDLWSTHPEMDKRLANIASTNHHSEIDKSPKAITLLQKNNEFEEEFTFNFFFQLNLYRVNEIDNSEFIETFKSIHNKYNYPKVYNHFFSNYDLPFDRIKKADLTDKQQNIPTNELFSDENIIVAKQYLALQIDLLQLDFFSSQKKPQPFKYNNVVYNKKQDVLKIKEELEQINKEKEVEFSEYLDNIKIFFRSNLDEQKSILLEDCIKVEADLSANIQLVNEIRTHINFATKPIHEKLRIEALTVLNDRVEQLKKVTKDILQSEIAKEKITIREIENAQYFIDEDWIFFFDSTGYNNNAFENLIENLYFVDQISNNLLFQKKSAFLKEYEPLLDYTSKTKAS</sequence>
<proteinExistence type="predicted"/>
<keyword evidence="6 14" id="KW-0378">Hydrolase</keyword>
<dbReference type="EMBL" id="UFXS01000001">
    <property type="protein sequence ID" value="STD56106.1"/>
    <property type="molecule type" value="Genomic_DNA"/>
</dbReference>
<feature type="transmembrane region" description="Helical" evidence="12">
    <location>
        <begin position="20"/>
        <end position="53"/>
    </location>
</feature>
<name>A0A376GC80_9FLAO</name>
<keyword evidence="3 14" id="KW-0645">Protease</keyword>
<evidence type="ECO:0000313" key="15">
    <source>
        <dbReference type="Proteomes" id="UP000254737"/>
    </source>
</evidence>
<evidence type="ECO:0000256" key="9">
    <source>
        <dbReference type="ARBA" id="ARBA00023049"/>
    </source>
</evidence>